<proteinExistence type="predicted"/>
<evidence type="ECO:0000313" key="3">
    <source>
        <dbReference type="Proteomes" id="UP000783863"/>
    </source>
</evidence>
<dbReference type="RefSeq" id="WP_220588555.1">
    <property type="nucleotide sequence ID" value="NZ_RKLQ01000002.1"/>
</dbReference>
<evidence type="ECO:0000313" key="2">
    <source>
        <dbReference type="EMBL" id="MBX0304336.1"/>
    </source>
</evidence>
<reference evidence="2" key="1">
    <citation type="submission" date="2021-06" db="EMBL/GenBank/DDBJ databases">
        <title>Halomicroarcula sp. F24A a new haloarchaeum isolated from saline soil.</title>
        <authorList>
            <person name="Duran-Viseras A."/>
            <person name="Sanchez-Porro C."/>
            <person name="Ventosa A."/>
        </authorList>
    </citation>
    <scope>NUCLEOTIDE SEQUENCE</scope>
    <source>
        <strain evidence="2">F24A</strain>
    </source>
</reference>
<comment type="caution">
    <text evidence="2">The sequence shown here is derived from an EMBL/GenBank/DDBJ whole genome shotgun (WGS) entry which is preliminary data.</text>
</comment>
<organism evidence="2 3">
    <name type="scientific">Haloarcula salinisoli</name>
    <dbReference type="NCBI Taxonomy" id="2487746"/>
    <lineage>
        <taxon>Archaea</taxon>
        <taxon>Methanobacteriati</taxon>
        <taxon>Methanobacteriota</taxon>
        <taxon>Stenosarchaea group</taxon>
        <taxon>Halobacteria</taxon>
        <taxon>Halobacteriales</taxon>
        <taxon>Haloarculaceae</taxon>
        <taxon>Haloarcula</taxon>
    </lineage>
</organism>
<gene>
    <name evidence="2" type="ORF">EGD98_11720</name>
</gene>
<keyword evidence="3" id="KW-1185">Reference proteome</keyword>
<dbReference type="AlphaFoldDB" id="A0A8J7YJ92"/>
<sequence length="65" mass="6498">MNADVEAVVPDDVAPATLLFGVVAGLGLGWTGGSVLAGASLSAYLPLLVSILAAGTVLYVVRTQR</sequence>
<protein>
    <submittedName>
        <fullName evidence="2">Uncharacterized protein</fullName>
    </submittedName>
</protein>
<dbReference type="Proteomes" id="UP000783863">
    <property type="component" value="Unassembled WGS sequence"/>
</dbReference>
<keyword evidence="1" id="KW-1133">Transmembrane helix</keyword>
<accession>A0A8J7YJ92</accession>
<evidence type="ECO:0000256" key="1">
    <source>
        <dbReference type="SAM" id="Phobius"/>
    </source>
</evidence>
<keyword evidence="1" id="KW-0812">Transmembrane</keyword>
<dbReference type="EMBL" id="RKLQ01000002">
    <property type="protein sequence ID" value="MBX0304336.1"/>
    <property type="molecule type" value="Genomic_DNA"/>
</dbReference>
<keyword evidence="1" id="KW-0472">Membrane</keyword>
<feature type="transmembrane region" description="Helical" evidence="1">
    <location>
        <begin position="43"/>
        <end position="61"/>
    </location>
</feature>
<feature type="transmembrane region" description="Helical" evidence="1">
    <location>
        <begin position="12"/>
        <end position="31"/>
    </location>
</feature>
<name>A0A8J7YJ92_9EURY</name>